<organism evidence="1 2">
    <name type="scientific">Lacticaseibacillus paracasei subsp. paracasei Lpp14</name>
    <dbReference type="NCBI Taxonomy" id="1256204"/>
    <lineage>
        <taxon>Bacteria</taxon>
        <taxon>Bacillati</taxon>
        <taxon>Bacillota</taxon>
        <taxon>Bacilli</taxon>
        <taxon>Lactobacillales</taxon>
        <taxon>Lactobacillaceae</taxon>
        <taxon>Lacticaseibacillus</taxon>
    </lineage>
</organism>
<reference evidence="1 2" key="1">
    <citation type="journal article" date="2013" name="PLoS ONE">
        <title>Lactobacillus paracasei comparative genomics: towards species pan-genome definition and exploitation of diversity.</title>
        <authorList>
            <person name="Smokvina T."/>
            <person name="Wels M."/>
            <person name="Polka J."/>
            <person name="Chervaux C."/>
            <person name="Brisse S."/>
            <person name="Boekhorst J."/>
            <person name="van Hylckama Vlieg J.E."/>
            <person name="Siezen R.J."/>
        </authorList>
    </citation>
    <scope>NUCLEOTIDE SEQUENCE [LARGE SCALE GENOMIC DNA]</scope>
    <source>
        <strain evidence="1 2">Lpp14</strain>
    </source>
</reference>
<evidence type="ECO:0000313" key="2">
    <source>
        <dbReference type="Proteomes" id="UP000014264"/>
    </source>
</evidence>
<protein>
    <submittedName>
        <fullName evidence="1">Glycolate oxidase subunit glcD</fullName>
    </submittedName>
</protein>
<sequence length="67" mass="7159">MAIFTAYDNSEILAALQDAAPHAEIHVNDKIAREHSANGNAQREIAGKILAYVAVSDVADIQGVLRT</sequence>
<proteinExistence type="predicted"/>
<comment type="caution">
    <text evidence="1">The sequence shown here is derived from an EMBL/GenBank/DDBJ whole genome shotgun (WGS) entry which is preliminary data.</text>
</comment>
<dbReference type="AlphaFoldDB" id="A0A829GN01"/>
<accession>A0A829GN01</accession>
<evidence type="ECO:0000313" key="1">
    <source>
        <dbReference type="EMBL" id="EPC59870.1"/>
    </source>
</evidence>
<dbReference type="EMBL" id="ANJZ01000287">
    <property type="protein sequence ID" value="EPC59870.1"/>
    <property type="molecule type" value="Genomic_DNA"/>
</dbReference>
<dbReference type="Proteomes" id="UP000014264">
    <property type="component" value="Unassembled WGS sequence"/>
</dbReference>
<name>A0A829GN01_LACPA</name>
<gene>
    <name evidence="1" type="ORF">Lpp14_12352</name>
</gene>
<feature type="non-terminal residue" evidence="1">
    <location>
        <position position="67"/>
    </location>
</feature>